<dbReference type="InterPro" id="IPR033910">
    <property type="entry name" value="GluRS_core"/>
</dbReference>
<dbReference type="InterPro" id="IPR000924">
    <property type="entry name" value="Glu/Gln-tRNA-synth"/>
</dbReference>
<dbReference type="PRINTS" id="PR00987">
    <property type="entry name" value="TRNASYNTHGLU"/>
</dbReference>
<dbReference type="PANTHER" id="PTHR43311">
    <property type="entry name" value="GLUTAMATE--TRNA LIGASE"/>
    <property type="match status" value="1"/>
</dbReference>
<evidence type="ECO:0000313" key="10">
    <source>
        <dbReference type="EMBL" id="PWW82597.1"/>
    </source>
</evidence>
<dbReference type="OrthoDB" id="9807503at2"/>
<dbReference type="Gene3D" id="1.10.10.350">
    <property type="match status" value="1"/>
</dbReference>
<keyword evidence="11" id="KW-1185">Reference proteome</keyword>
<evidence type="ECO:0000256" key="7">
    <source>
        <dbReference type="HAMAP-Rule" id="MF_00022"/>
    </source>
</evidence>
<dbReference type="InterPro" id="IPR049940">
    <property type="entry name" value="GluQ/Sye"/>
</dbReference>
<evidence type="ECO:0000256" key="6">
    <source>
        <dbReference type="ARBA" id="ARBA00023146"/>
    </source>
</evidence>
<dbReference type="CDD" id="cd00808">
    <property type="entry name" value="GluRS_core"/>
    <property type="match status" value="1"/>
</dbReference>
<keyword evidence="3 7" id="KW-0547">Nucleotide-binding</keyword>
<sequence length="520" mass="59636">MQTTPGQRVRTRFAPSPTGYLHVGGLRTALYNYLYAKKMNGDFIVRIEDTDQARKVEGADKSLMNTLAMTGIVADESFIHGGNFGPYVQSERLGIYQQFCQQLLDQKNAYYCFSTPEELEENRKLQMKQGLQPKYNRKWLPEDMGGSMPESEIRKKMEEGVPYVVRMKVPDYISIMFDDIVRGPVEFDSATVDDQVLMKSDGFPTYHFASVIDDHLMEISHVIRGEEWLSSMPKHLLLYEFFGWEPPKAAHLPLLLNPDRSKLSKRQGDVAVEDFIKKGYSPEAILNFVALLGWNEGEGCEKEVYSLDELEQIFSLERVGKAGAVFNVEKLGWLEKQYIKARPQEKIISVIKPLLQAELEVKSTDMDVERIASDEYLAQVIELMRERVNFDQEMVTFSSYFFFDPDEYDEKAVQKRWMPDTNDVLKEFIGVLDETDNFSADNLEATLKDFAVRKNKKPAFLIHPTRILTSGVGFGPSLYHMLEVFGKETVLRRLRNGVERVKTQKQDDAGLSTRGVVVRD</sequence>
<keyword evidence="6 7" id="KW-0030">Aminoacyl-tRNA synthetase</keyword>
<dbReference type="InterPro" id="IPR014729">
    <property type="entry name" value="Rossmann-like_a/b/a_fold"/>
</dbReference>
<dbReference type="InterPro" id="IPR020751">
    <property type="entry name" value="aa-tRNA-synth_I_codon-bd_sub2"/>
</dbReference>
<evidence type="ECO:0000256" key="1">
    <source>
        <dbReference type="ARBA" id="ARBA00007894"/>
    </source>
</evidence>
<evidence type="ECO:0000313" key="11">
    <source>
        <dbReference type="Proteomes" id="UP000246278"/>
    </source>
</evidence>
<proteinExistence type="inferred from homology"/>
<evidence type="ECO:0000256" key="4">
    <source>
        <dbReference type="ARBA" id="ARBA00022840"/>
    </source>
</evidence>
<feature type="short sequence motif" description="'KMSKS' region" evidence="7">
    <location>
        <begin position="262"/>
        <end position="266"/>
    </location>
</feature>
<keyword evidence="5 7" id="KW-0648">Protein biosynthesis</keyword>
<dbReference type="Gene3D" id="3.40.50.620">
    <property type="entry name" value="HUPs"/>
    <property type="match status" value="1"/>
</dbReference>
<feature type="domain" description="Aminoacyl-tRNA synthetase class I anticodon-binding" evidence="9">
    <location>
        <begin position="370"/>
        <end position="497"/>
    </location>
</feature>
<accession>A0A317T9X9</accession>
<comment type="subcellular location">
    <subcellularLocation>
        <location evidence="7">Cytoplasm</location>
    </subcellularLocation>
</comment>
<dbReference type="Proteomes" id="UP000246278">
    <property type="component" value="Unassembled WGS sequence"/>
</dbReference>
<dbReference type="Pfam" id="PF19269">
    <property type="entry name" value="Anticodon_2"/>
    <property type="match status" value="1"/>
</dbReference>
<keyword evidence="2 7" id="KW-0436">Ligase</keyword>
<organism evidence="10 11">
    <name type="scientific">Prosthecochloris marina</name>
    <dbReference type="NCBI Taxonomy" id="2017681"/>
    <lineage>
        <taxon>Bacteria</taxon>
        <taxon>Pseudomonadati</taxon>
        <taxon>Chlorobiota</taxon>
        <taxon>Chlorobiia</taxon>
        <taxon>Chlorobiales</taxon>
        <taxon>Chlorobiaceae</taxon>
        <taxon>Prosthecochloris</taxon>
    </lineage>
</organism>
<keyword evidence="4 7" id="KW-0067">ATP-binding</keyword>
<dbReference type="InterPro" id="IPR020058">
    <property type="entry name" value="Glu/Gln-tRNA-synth_Ib_cat-dom"/>
</dbReference>
<dbReference type="EC" id="6.1.1.17" evidence="7"/>
<comment type="caution">
    <text evidence="10">The sequence shown here is derived from an EMBL/GenBank/DDBJ whole genome shotgun (WGS) entry which is preliminary data.</text>
</comment>
<dbReference type="HAMAP" id="MF_00022">
    <property type="entry name" value="Glu_tRNA_synth_type1"/>
    <property type="match status" value="1"/>
</dbReference>
<dbReference type="NCBIfam" id="TIGR00464">
    <property type="entry name" value="gltX_bact"/>
    <property type="match status" value="1"/>
</dbReference>
<dbReference type="GO" id="GO:0006424">
    <property type="term" value="P:glutamyl-tRNA aminoacylation"/>
    <property type="evidence" value="ECO:0007669"/>
    <property type="project" value="UniProtKB-UniRule"/>
</dbReference>
<dbReference type="InterPro" id="IPR008925">
    <property type="entry name" value="aa_tRNA-synth_I_cd-bd_sf"/>
</dbReference>
<feature type="binding site" evidence="7">
    <location>
        <position position="265"/>
    </location>
    <ligand>
        <name>ATP</name>
        <dbReference type="ChEBI" id="CHEBI:30616"/>
    </ligand>
</feature>
<dbReference type="GO" id="GO:0000049">
    <property type="term" value="F:tRNA binding"/>
    <property type="evidence" value="ECO:0007669"/>
    <property type="project" value="InterPro"/>
</dbReference>
<dbReference type="AlphaFoldDB" id="A0A317T9X9"/>
<feature type="domain" description="Glutamyl/glutaminyl-tRNA synthetase class Ib catalytic" evidence="8">
    <location>
        <begin position="9"/>
        <end position="333"/>
    </location>
</feature>
<reference evidence="11" key="1">
    <citation type="submission" date="2017-10" db="EMBL/GenBank/DDBJ databases">
        <authorList>
            <person name="Gaisin V.A."/>
            <person name="Rysina M.S."/>
            <person name="Grouzdev D.S."/>
        </authorList>
    </citation>
    <scope>NUCLEOTIDE SEQUENCE [LARGE SCALE GENOMIC DNA]</scope>
    <source>
        <strain evidence="11">V1</strain>
    </source>
</reference>
<keyword evidence="7" id="KW-0963">Cytoplasm</keyword>
<dbReference type="InterPro" id="IPR001412">
    <property type="entry name" value="aa-tRNA-synth_I_CS"/>
</dbReference>
<dbReference type="Pfam" id="PF00749">
    <property type="entry name" value="tRNA-synt_1c"/>
    <property type="match status" value="1"/>
</dbReference>
<dbReference type="SUPFAM" id="SSF48163">
    <property type="entry name" value="An anticodon-binding domain of class I aminoacyl-tRNA synthetases"/>
    <property type="match status" value="1"/>
</dbReference>
<evidence type="ECO:0000259" key="9">
    <source>
        <dbReference type="Pfam" id="PF19269"/>
    </source>
</evidence>
<protein>
    <recommendedName>
        <fullName evidence="7">Glutamate--tRNA ligase</fullName>
        <ecNumber evidence="7">6.1.1.17</ecNumber>
    </recommendedName>
    <alternativeName>
        <fullName evidence="7">Glutamyl-tRNA synthetase</fullName>
        <shortName evidence="7">GluRS</shortName>
    </alternativeName>
</protein>
<evidence type="ECO:0000256" key="2">
    <source>
        <dbReference type="ARBA" id="ARBA00022598"/>
    </source>
</evidence>
<gene>
    <name evidence="7" type="primary">gltX</name>
    <name evidence="10" type="ORF">CR164_02250</name>
</gene>
<evidence type="ECO:0000256" key="5">
    <source>
        <dbReference type="ARBA" id="ARBA00022917"/>
    </source>
</evidence>
<comment type="function">
    <text evidence="7">Catalyzes the attachment of glutamate to tRNA(Glu) in a two-step reaction: glutamate is first activated by ATP to form Glu-AMP and then transferred to the acceptor end of tRNA(Glu).</text>
</comment>
<dbReference type="RefSeq" id="WP_110022313.1">
    <property type="nucleotide sequence ID" value="NZ_PDNZ01000002.1"/>
</dbReference>
<comment type="similarity">
    <text evidence="1 7">Belongs to the class-I aminoacyl-tRNA synthetase family. Glutamate--tRNA ligase type 1 subfamily.</text>
</comment>
<evidence type="ECO:0000256" key="3">
    <source>
        <dbReference type="ARBA" id="ARBA00022741"/>
    </source>
</evidence>
<dbReference type="PANTHER" id="PTHR43311:SF2">
    <property type="entry name" value="GLUTAMATE--TRNA LIGASE, MITOCHONDRIAL-RELATED"/>
    <property type="match status" value="1"/>
</dbReference>
<dbReference type="GO" id="GO:0004818">
    <property type="term" value="F:glutamate-tRNA ligase activity"/>
    <property type="evidence" value="ECO:0007669"/>
    <property type="project" value="UniProtKB-UniRule"/>
</dbReference>
<dbReference type="InterPro" id="IPR045462">
    <property type="entry name" value="aa-tRNA-synth_I_cd-bd"/>
</dbReference>
<dbReference type="EMBL" id="PDNZ01000002">
    <property type="protein sequence ID" value="PWW82597.1"/>
    <property type="molecule type" value="Genomic_DNA"/>
</dbReference>
<dbReference type="GO" id="GO:0008270">
    <property type="term" value="F:zinc ion binding"/>
    <property type="evidence" value="ECO:0007669"/>
    <property type="project" value="InterPro"/>
</dbReference>
<dbReference type="FunFam" id="3.40.50.620:FF:000045">
    <property type="entry name" value="Glutamate--tRNA ligase, mitochondrial"/>
    <property type="match status" value="1"/>
</dbReference>
<dbReference type="InterPro" id="IPR004527">
    <property type="entry name" value="Glu-tRNA-ligase_bac/mito"/>
</dbReference>
<comment type="caution">
    <text evidence="7">Lacks conserved residue(s) required for the propagation of feature annotation.</text>
</comment>
<dbReference type="SUPFAM" id="SSF52374">
    <property type="entry name" value="Nucleotidylyl transferase"/>
    <property type="match status" value="1"/>
</dbReference>
<dbReference type="PROSITE" id="PS00178">
    <property type="entry name" value="AA_TRNA_LIGASE_I"/>
    <property type="match status" value="1"/>
</dbReference>
<dbReference type="GO" id="GO:0005737">
    <property type="term" value="C:cytoplasm"/>
    <property type="evidence" value="ECO:0007669"/>
    <property type="project" value="UniProtKB-SubCell"/>
</dbReference>
<comment type="catalytic activity">
    <reaction evidence="7">
        <text>tRNA(Glu) + L-glutamate + ATP = L-glutamyl-tRNA(Glu) + AMP + diphosphate</text>
        <dbReference type="Rhea" id="RHEA:23540"/>
        <dbReference type="Rhea" id="RHEA-COMP:9663"/>
        <dbReference type="Rhea" id="RHEA-COMP:9680"/>
        <dbReference type="ChEBI" id="CHEBI:29985"/>
        <dbReference type="ChEBI" id="CHEBI:30616"/>
        <dbReference type="ChEBI" id="CHEBI:33019"/>
        <dbReference type="ChEBI" id="CHEBI:78442"/>
        <dbReference type="ChEBI" id="CHEBI:78520"/>
        <dbReference type="ChEBI" id="CHEBI:456215"/>
        <dbReference type="EC" id="6.1.1.17"/>
    </reaction>
</comment>
<feature type="short sequence motif" description="'HIGH' region" evidence="7">
    <location>
        <begin position="15"/>
        <end position="25"/>
    </location>
</feature>
<comment type="subunit">
    <text evidence="7">Monomer.</text>
</comment>
<evidence type="ECO:0000259" key="8">
    <source>
        <dbReference type="Pfam" id="PF00749"/>
    </source>
</evidence>
<name>A0A317T9X9_9CHLB</name>
<dbReference type="GO" id="GO:0005524">
    <property type="term" value="F:ATP binding"/>
    <property type="evidence" value="ECO:0007669"/>
    <property type="project" value="UniProtKB-UniRule"/>
</dbReference>